<protein>
    <submittedName>
        <fullName evidence="1">Uncharacterized protein</fullName>
    </submittedName>
</protein>
<accession>J9PL23</accession>
<evidence type="ECO:0000313" key="1">
    <source>
        <dbReference type="EMBL" id="AEQ34393.1"/>
    </source>
</evidence>
<sequence length="75" mass="8891">MYLKALTIKEIQEKSDTELIASLYWVTVRSTKETNSLRGLTKRTIQEEERILREVIKRFNLDEQVLIDRKVLPSI</sequence>
<proteinExistence type="predicted"/>
<keyword evidence="2" id="KW-1185">Reference proteome</keyword>
<organism evidence="1 2">
    <name type="scientific">Bacillus phage Bastille</name>
    <dbReference type="NCBI Taxonomy" id="57477"/>
    <lineage>
        <taxon>Viruses</taxon>
        <taxon>Duplodnaviria</taxon>
        <taxon>Heunggongvirae</taxon>
        <taxon>Uroviricota</taxon>
        <taxon>Caudoviricetes</taxon>
        <taxon>Herelleviridae</taxon>
        <taxon>Bastillevirinae</taxon>
        <taxon>Bastillevirus</taxon>
        <taxon>Bastillevirus bastille</taxon>
    </lineage>
</organism>
<dbReference type="GeneID" id="13829126"/>
<dbReference type="Proteomes" id="UP000006285">
    <property type="component" value="Segment"/>
</dbReference>
<name>J9PL23_9CAUD</name>
<evidence type="ECO:0000313" key="2">
    <source>
        <dbReference type="Proteomes" id="UP000006285"/>
    </source>
</evidence>
<dbReference type="RefSeq" id="YP_006907489.1">
    <property type="nucleotide sequence ID" value="NC_018856.1"/>
</dbReference>
<dbReference type="EMBL" id="JF966203">
    <property type="protein sequence ID" value="AEQ34393.1"/>
    <property type="molecule type" value="Genomic_DNA"/>
</dbReference>
<reference evidence="1 2" key="1">
    <citation type="submission" date="2013-01" db="EMBL/GenBank/DDBJ databases">
        <title>Large virulent SPO1-related Bacillus Phage Bastille.</title>
        <authorList>
            <person name="Klumpp J."/>
            <person name="Loessner M.J."/>
        </authorList>
    </citation>
    <scope>NUCLEOTIDE SEQUENCE [LARGE SCALE GENOMIC DNA]</scope>
</reference>
<dbReference type="KEGG" id="vg:13829126"/>